<gene>
    <name evidence="1" type="ORF">OD355_01175</name>
</gene>
<dbReference type="EMBL" id="JAOTPL010000001">
    <property type="protein sequence ID" value="MCU7693121.1"/>
    <property type="molecule type" value="Genomic_DNA"/>
</dbReference>
<dbReference type="Pfam" id="PF01904">
    <property type="entry name" value="DUF72"/>
    <property type="match status" value="1"/>
</dbReference>
<dbReference type="Gene3D" id="3.20.20.410">
    <property type="entry name" value="Protein of unknown function UPF0759"/>
    <property type="match status" value="1"/>
</dbReference>
<name>A0AAE3IMP3_9BACT</name>
<dbReference type="PANTHER" id="PTHR30348:SF4">
    <property type="entry name" value="DUF72 DOMAIN-CONTAINING PROTEIN"/>
    <property type="match status" value="1"/>
</dbReference>
<dbReference type="InterPro" id="IPR002763">
    <property type="entry name" value="DUF72"/>
</dbReference>
<evidence type="ECO:0000313" key="2">
    <source>
        <dbReference type="Proteomes" id="UP001209317"/>
    </source>
</evidence>
<comment type="caution">
    <text evidence="1">The sequence shown here is derived from an EMBL/GenBank/DDBJ whole genome shotgun (WGS) entry which is preliminary data.</text>
</comment>
<reference evidence="1" key="1">
    <citation type="submission" date="2022-10" db="EMBL/GenBank/DDBJ databases">
        <authorList>
            <person name="Kim H.S."/>
            <person name="Kim J.-S."/>
            <person name="Suh M.K."/>
            <person name="Eom M.K."/>
            <person name="Lee J.-S."/>
        </authorList>
    </citation>
    <scope>NUCLEOTIDE SEQUENCE</scope>
    <source>
        <strain evidence="1">LIP-5</strain>
    </source>
</reference>
<accession>A0AAE3IMP3</accession>
<dbReference type="InterPro" id="IPR036520">
    <property type="entry name" value="UPF0759_sf"/>
</dbReference>
<dbReference type="Proteomes" id="UP001209317">
    <property type="component" value="Unassembled WGS sequence"/>
</dbReference>
<dbReference type="RefSeq" id="WP_263036609.1">
    <property type="nucleotide sequence ID" value="NZ_JAOTPL010000001.1"/>
</dbReference>
<keyword evidence="2" id="KW-1185">Reference proteome</keyword>
<dbReference type="SUPFAM" id="SSF117396">
    <property type="entry name" value="TM1631-like"/>
    <property type="match status" value="1"/>
</dbReference>
<evidence type="ECO:0000313" key="1">
    <source>
        <dbReference type="EMBL" id="MCU7693121.1"/>
    </source>
</evidence>
<proteinExistence type="predicted"/>
<sequence>MDFFIGCSGYSYREWKNSFYPQGMPSKDWFAFYASHFSMLELNNTFYNFPKLKTLQSWYDKAPDDFTFVVKAPRSITHFKKLKECTELLNDFYAVCNEGLREKLGCLIFQMPPSYHFTEDNLEKIIKAANKNFINVFELRHASWWNTAVYDAFTENNITFCSVSFPGLPDDVVVTTDMLYYRFHGIPDLYFSTYVEDELKIIADKIKQEQIKTVYCAFNNTGNLGAIENAKWIRSYLHK</sequence>
<dbReference type="PANTHER" id="PTHR30348">
    <property type="entry name" value="UNCHARACTERIZED PROTEIN YECE"/>
    <property type="match status" value="1"/>
</dbReference>
<protein>
    <submittedName>
        <fullName evidence="1">DUF72 domain-containing protein</fullName>
    </submittedName>
</protein>
<organism evidence="1 2">
    <name type="scientific">Haoranjiania flava</name>
    <dbReference type="NCBI Taxonomy" id="1856322"/>
    <lineage>
        <taxon>Bacteria</taxon>
        <taxon>Pseudomonadati</taxon>
        <taxon>Bacteroidota</taxon>
        <taxon>Chitinophagia</taxon>
        <taxon>Chitinophagales</taxon>
        <taxon>Chitinophagaceae</taxon>
        <taxon>Haoranjiania</taxon>
    </lineage>
</organism>
<dbReference type="AlphaFoldDB" id="A0AAE3IMP3"/>